<dbReference type="Pfam" id="PF00753">
    <property type="entry name" value="Lactamase_B"/>
    <property type="match status" value="1"/>
</dbReference>
<dbReference type="SUPFAM" id="SSF56281">
    <property type="entry name" value="Metallo-hydrolase/oxidoreductase"/>
    <property type="match status" value="1"/>
</dbReference>
<dbReference type="GO" id="GO:0016787">
    <property type="term" value="F:hydrolase activity"/>
    <property type="evidence" value="ECO:0007669"/>
    <property type="project" value="UniProtKB-KW"/>
</dbReference>
<evidence type="ECO:0000259" key="1">
    <source>
        <dbReference type="SMART" id="SM00849"/>
    </source>
</evidence>
<dbReference type="PANTHER" id="PTHR42951">
    <property type="entry name" value="METALLO-BETA-LACTAMASE DOMAIN-CONTAINING"/>
    <property type="match status" value="1"/>
</dbReference>
<comment type="caution">
    <text evidence="2">The sequence shown here is derived from an EMBL/GenBank/DDBJ whole genome shotgun (WGS) entry which is preliminary data.</text>
</comment>
<dbReference type="RefSeq" id="WP_181556308.1">
    <property type="nucleotide sequence ID" value="NZ_JACDUT010000006.1"/>
</dbReference>
<protein>
    <submittedName>
        <fullName evidence="2">Glyoxylase-like metal-dependent hydrolase (Beta-lactamase superfamily II)</fullName>
    </submittedName>
</protein>
<dbReference type="InterPro" id="IPR036866">
    <property type="entry name" value="RibonucZ/Hydroxyglut_hydro"/>
</dbReference>
<gene>
    <name evidence="2" type="ORF">HNR31_002305</name>
</gene>
<sequence length="263" mass="29628">MGPYKKPFVASHIAKLRTYIVNVYFIQIPDQRAWVLVDAGTAFSASLIRRMAERLFGKHCRPKAIILTHGHFDHVGALADLLSDWDVPVYAHRFEMPYLTGKANYLPPDPTVGGGLIAWLSPLYPHEGINLGEKVKPLSEDGAIPFLPGWRAIHTPGHTRGHISLFREEDRVLLTGDAFITVKQESLWAVLLQQKGIHGPPMYFTPDWEQARQSVIQLYHLQPTIALPGHGMPMYGEQLQNSLEQLVKRFDELAIPDHGRYGS</sequence>
<name>A0A7V9Z7J7_9BACL</name>
<organism evidence="2 3">
    <name type="scientific">Thermaerobacillus caldiproteolyticus</name>
    <dbReference type="NCBI Taxonomy" id="247480"/>
    <lineage>
        <taxon>Bacteria</taxon>
        <taxon>Bacillati</taxon>
        <taxon>Bacillota</taxon>
        <taxon>Bacilli</taxon>
        <taxon>Bacillales</taxon>
        <taxon>Anoxybacillaceae</taxon>
        <taxon>Thermaerobacillus</taxon>
    </lineage>
</organism>
<feature type="domain" description="Metallo-beta-lactamase" evidence="1">
    <location>
        <begin position="20"/>
        <end position="230"/>
    </location>
</feature>
<dbReference type="EMBL" id="JACDUT010000006">
    <property type="protein sequence ID" value="MBA2875517.1"/>
    <property type="molecule type" value="Genomic_DNA"/>
</dbReference>
<evidence type="ECO:0000313" key="2">
    <source>
        <dbReference type="EMBL" id="MBA2875517.1"/>
    </source>
</evidence>
<dbReference type="Gene3D" id="3.60.15.10">
    <property type="entry name" value="Ribonuclease Z/Hydroxyacylglutathione hydrolase-like"/>
    <property type="match status" value="1"/>
</dbReference>
<evidence type="ECO:0000313" key="3">
    <source>
        <dbReference type="Proteomes" id="UP000523087"/>
    </source>
</evidence>
<accession>A0A7V9Z7J7</accession>
<reference evidence="2 3" key="1">
    <citation type="submission" date="2020-07" db="EMBL/GenBank/DDBJ databases">
        <title>Genomic Encyclopedia of Type Strains, Phase IV (KMG-IV): sequencing the most valuable type-strain genomes for metagenomic binning, comparative biology and taxonomic classification.</title>
        <authorList>
            <person name="Goeker M."/>
        </authorList>
    </citation>
    <scope>NUCLEOTIDE SEQUENCE [LARGE SCALE GENOMIC DNA]</scope>
    <source>
        <strain evidence="2 3">DSM 15730</strain>
    </source>
</reference>
<dbReference type="SMART" id="SM00849">
    <property type="entry name" value="Lactamase_B"/>
    <property type="match status" value="1"/>
</dbReference>
<dbReference type="Proteomes" id="UP000523087">
    <property type="component" value="Unassembled WGS sequence"/>
</dbReference>
<dbReference type="PANTHER" id="PTHR42951:SF17">
    <property type="entry name" value="METALLO-BETA-LACTAMASE DOMAIN-CONTAINING PROTEIN"/>
    <property type="match status" value="1"/>
</dbReference>
<dbReference type="AlphaFoldDB" id="A0A7V9Z7J7"/>
<proteinExistence type="predicted"/>
<keyword evidence="2" id="KW-0378">Hydrolase</keyword>
<dbReference type="InterPro" id="IPR001279">
    <property type="entry name" value="Metallo-B-lactamas"/>
</dbReference>
<dbReference type="CDD" id="cd07721">
    <property type="entry name" value="yflN-like_MBL-fold"/>
    <property type="match status" value="1"/>
</dbReference>
<keyword evidence="3" id="KW-1185">Reference proteome</keyword>
<dbReference type="InterPro" id="IPR050855">
    <property type="entry name" value="NDM-1-like"/>
</dbReference>